<keyword evidence="4" id="KW-1185">Reference proteome</keyword>
<proteinExistence type="predicted"/>
<dbReference type="InterPro" id="IPR049449">
    <property type="entry name" value="TesB_ACOT8-like_N"/>
</dbReference>
<evidence type="ECO:0000313" key="4">
    <source>
        <dbReference type="Proteomes" id="UP001165160"/>
    </source>
</evidence>
<organism evidence="3 4">
    <name type="scientific">Triparma verrucosa</name>
    <dbReference type="NCBI Taxonomy" id="1606542"/>
    <lineage>
        <taxon>Eukaryota</taxon>
        <taxon>Sar</taxon>
        <taxon>Stramenopiles</taxon>
        <taxon>Ochrophyta</taxon>
        <taxon>Bolidophyceae</taxon>
        <taxon>Parmales</taxon>
        <taxon>Triparmaceae</taxon>
        <taxon>Triparma</taxon>
    </lineage>
</organism>
<evidence type="ECO:0000259" key="1">
    <source>
        <dbReference type="Pfam" id="PF13622"/>
    </source>
</evidence>
<dbReference type="InterPro" id="IPR049450">
    <property type="entry name" value="ACOT8-like_C"/>
</dbReference>
<dbReference type="SUPFAM" id="SSF54637">
    <property type="entry name" value="Thioesterase/thiol ester dehydrase-isomerase"/>
    <property type="match status" value="1"/>
</dbReference>
<name>A0A9W7END8_9STRA</name>
<feature type="domain" description="Acyl-CoA thioesterase-like C-terminal" evidence="2">
    <location>
        <begin position="203"/>
        <end position="308"/>
    </location>
</feature>
<dbReference type="EMBL" id="BRXX01000028">
    <property type="protein sequence ID" value="GMH83593.1"/>
    <property type="molecule type" value="Genomic_DNA"/>
</dbReference>
<comment type="caution">
    <text evidence="3">The sequence shown here is derived from an EMBL/GenBank/DDBJ whole genome shotgun (WGS) entry which is preliminary data.</text>
</comment>
<dbReference type="PANTHER" id="PTHR38110">
    <property type="entry name" value="CHROMOSOME 23, WHOLE GENOME SHOTGUN SEQUENCE"/>
    <property type="match status" value="1"/>
</dbReference>
<sequence length="312" mass="33917">MMLRTCTSRIRTRSGVVFGDSSRALSSYAIDSFSKVTQKTPTTFATTASKELSILGNPNGGQLTFSALSAASQCTSLPDILSIQAVFVGVADTKSESLLTVKPLNLKPSKTQESCAVSYSQNDQPIAEFFFTFGNMESNSSRGGFSYPSSAAHVPPPPLPSPADRKMANYSELLDSKMGNILAVAKHHKFVLDPEASTLYQKHANDISTDESKLTGWGGYADGKPIELKDLSFLMDCFPPPILAQEPTGWVPTISYSVNFFSKPKNNPTLVKLDFQTRIAVDGVIECDGHAWDEEDGLLATSRQMARVWKPK</sequence>
<dbReference type="InterPro" id="IPR052389">
    <property type="entry name" value="Sec_Metab_Biosynth-Assoc"/>
</dbReference>
<evidence type="ECO:0000259" key="2">
    <source>
        <dbReference type="Pfam" id="PF20789"/>
    </source>
</evidence>
<dbReference type="Gene3D" id="2.40.160.210">
    <property type="entry name" value="Acyl-CoA thioesterase, double hotdog domain"/>
    <property type="match status" value="1"/>
</dbReference>
<dbReference type="Pfam" id="PF13622">
    <property type="entry name" value="4HBT_3"/>
    <property type="match status" value="1"/>
</dbReference>
<feature type="domain" description="Acyl-CoA thioesterase-like N-terminal HotDog" evidence="1">
    <location>
        <begin position="56"/>
        <end position="134"/>
    </location>
</feature>
<reference evidence="4" key="1">
    <citation type="journal article" date="2023" name="Commun. Biol.">
        <title>Genome analysis of Parmales, the sister group of diatoms, reveals the evolutionary specialization of diatoms from phago-mixotrophs to photoautotrophs.</title>
        <authorList>
            <person name="Ban H."/>
            <person name="Sato S."/>
            <person name="Yoshikawa S."/>
            <person name="Yamada K."/>
            <person name="Nakamura Y."/>
            <person name="Ichinomiya M."/>
            <person name="Sato N."/>
            <person name="Blanc-Mathieu R."/>
            <person name="Endo H."/>
            <person name="Kuwata A."/>
            <person name="Ogata H."/>
        </authorList>
    </citation>
    <scope>NUCLEOTIDE SEQUENCE [LARGE SCALE GENOMIC DNA]</scope>
    <source>
        <strain evidence="4">NIES 3699</strain>
    </source>
</reference>
<accession>A0A9W7END8</accession>
<evidence type="ECO:0000313" key="3">
    <source>
        <dbReference type="EMBL" id="GMH83593.1"/>
    </source>
</evidence>
<dbReference type="Proteomes" id="UP001165160">
    <property type="component" value="Unassembled WGS sequence"/>
</dbReference>
<gene>
    <name evidence="3" type="ORF">TrVE_jg11368</name>
</gene>
<dbReference type="AlphaFoldDB" id="A0A9W7END8"/>
<evidence type="ECO:0008006" key="5">
    <source>
        <dbReference type="Google" id="ProtNLM"/>
    </source>
</evidence>
<dbReference type="InterPro" id="IPR029069">
    <property type="entry name" value="HotDog_dom_sf"/>
</dbReference>
<dbReference type="PANTHER" id="PTHR38110:SF1">
    <property type="entry name" value="THIOESTERASE DOMAIN-CONTAINING PROTEIN"/>
    <property type="match status" value="1"/>
</dbReference>
<dbReference type="Pfam" id="PF20789">
    <property type="entry name" value="4HBT_3C"/>
    <property type="match status" value="1"/>
</dbReference>
<protein>
    <recommendedName>
        <fullName evidence="5">Thioesterase-like superfamily-domain-containing protein</fullName>
    </recommendedName>
</protein>
<dbReference type="InterPro" id="IPR042171">
    <property type="entry name" value="Acyl-CoA_hotdog"/>
</dbReference>